<dbReference type="Pfam" id="PF15985">
    <property type="entry name" value="KH_6"/>
    <property type="match status" value="1"/>
</dbReference>
<dbReference type="InterPro" id="IPR026699">
    <property type="entry name" value="Exosome_RNA_bind1/RRP40/RRP4"/>
</dbReference>
<evidence type="ECO:0000256" key="1">
    <source>
        <dbReference type="ARBA" id="ARBA00004123"/>
    </source>
</evidence>
<protein>
    <submittedName>
        <fullName evidence="3">Exosome component 3</fullName>
    </submittedName>
</protein>
<dbReference type="CDD" id="cd22526">
    <property type="entry name" value="KH-I_Rrp40"/>
    <property type="match status" value="1"/>
</dbReference>
<evidence type="ECO:0000259" key="2">
    <source>
        <dbReference type="Pfam" id="PF15985"/>
    </source>
</evidence>
<proteinExistence type="predicted"/>
<dbReference type="Gene3D" id="3.30.1370.10">
    <property type="entry name" value="K Homology domain, type 1"/>
    <property type="match status" value="1"/>
</dbReference>
<dbReference type="InterPro" id="IPR049469">
    <property type="entry name" value="RRP40_KH-I"/>
</dbReference>
<dbReference type="EMBL" id="AP028917">
    <property type="protein sequence ID" value="BES98476.1"/>
    <property type="molecule type" value="Genomic_DNA"/>
</dbReference>
<feature type="domain" description="K Homology" evidence="2">
    <location>
        <begin position="31"/>
        <end position="78"/>
    </location>
</feature>
<dbReference type="PANTHER" id="PTHR21321:SF1">
    <property type="entry name" value="EXOSOME COMPLEX COMPONENT RRP40"/>
    <property type="match status" value="1"/>
</dbReference>
<sequence length="107" mass="11449">MVVVSEDVEPELVCVNSCGRKENMGVLPSGGFVFRTSLHLCRKLLNLECPLLAALGWAFKYECAVGLNGLIWVKSDDPVSTIAVANAILGAETMTTEEIAAFCANLC</sequence>
<organism evidence="3 4">
    <name type="scientific">Nesidiocoris tenuis</name>
    <dbReference type="NCBI Taxonomy" id="355587"/>
    <lineage>
        <taxon>Eukaryota</taxon>
        <taxon>Metazoa</taxon>
        <taxon>Ecdysozoa</taxon>
        <taxon>Arthropoda</taxon>
        <taxon>Hexapoda</taxon>
        <taxon>Insecta</taxon>
        <taxon>Pterygota</taxon>
        <taxon>Neoptera</taxon>
        <taxon>Paraneoptera</taxon>
        <taxon>Hemiptera</taxon>
        <taxon>Heteroptera</taxon>
        <taxon>Panheteroptera</taxon>
        <taxon>Cimicomorpha</taxon>
        <taxon>Miridae</taxon>
        <taxon>Dicyphina</taxon>
        <taxon>Nesidiocoris</taxon>
    </lineage>
</organism>
<name>A0ABN7B5N8_9HEMI</name>
<accession>A0ABN7B5N8</accession>
<evidence type="ECO:0000313" key="4">
    <source>
        <dbReference type="Proteomes" id="UP001307889"/>
    </source>
</evidence>
<keyword evidence="4" id="KW-1185">Reference proteome</keyword>
<dbReference type="PANTHER" id="PTHR21321">
    <property type="entry name" value="PNAS-3 RELATED"/>
    <property type="match status" value="1"/>
</dbReference>
<dbReference type="SUPFAM" id="SSF54791">
    <property type="entry name" value="Eukaryotic type KH-domain (KH-domain type I)"/>
    <property type="match status" value="1"/>
</dbReference>
<reference evidence="3 4" key="1">
    <citation type="submission" date="2023-09" db="EMBL/GenBank/DDBJ databases">
        <title>Nesidiocoris tenuis whole genome shotgun sequence.</title>
        <authorList>
            <person name="Shibata T."/>
            <person name="Shimoda M."/>
            <person name="Kobayashi T."/>
            <person name="Uehara T."/>
        </authorList>
    </citation>
    <scope>NUCLEOTIDE SEQUENCE [LARGE SCALE GENOMIC DNA]</scope>
    <source>
        <strain evidence="3 4">Japan</strain>
    </source>
</reference>
<dbReference type="InterPro" id="IPR036612">
    <property type="entry name" value="KH_dom_type_1_sf"/>
</dbReference>
<comment type="subcellular location">
    <subcellularLocation>
        <location evidence="1">Nucleus</location>
    </subcellularLocation>
</comment>
<gene>
    <name evidence="3" type="ORF">NTJ_11292</name>
</gene>
<dbReference type="Proteomes" id="UP001307889">
    <property type="component" value="Chromosome 9"/>
</dbReference>
<evidence type="ECO:0000313" key="3">
    <source>
        <dbReference type="EMBL" id="BES98476.1"/>
    </source>
</evidence>
<dbReference type="InterPro" id="IPR004088">
    <property type="entry name" value="KH_dom_type_1"/>
</dbReference>